<dbReference type="CDD" id="cd02860">
    <property type="entry name" value="E_set_Pullulanase"/>
    <property type="match status" value="1"/>
</dbReference>
<gene>
    <name evidence="3" type="primary">pulA</name>
    <name evidence="3" type="ORF">OCH74_08905</name>
</gene>
<dbReference type="InterPro" id="IPR014756">
    <property type="entry name" value="Ig_E-set"/>
</dbReference>
<dbReference type="NCBIfam" id="TIGR02104">
    <property type="entry name" value="pulA_typeI"/>
    <property type="match status" value="1"/>
</dbReference>
<dbReference type="SMART" id="SM00642">
    <property type="entry name" value="Aamy"/>
    <property type="match status" value="1"/>
</dbReference>
<evidence type="ECO:0000259" key="2">
    <source>
        <dbReference type="SMART" id="SM00642"/>
    </source>
</evidence>
<comment type="caution">
    <text evidence="3">The sequence shown here is derived from an EMBL/GenBank/DDBJ whole genome shotgun (WGS) entry which is preliminary data.</text>
</comment>
<keyword evidence="3" id="KW-0326">Glycosidase</keyword>
<dbReference type="SUPFAM" id="SSF81296">
    <property type="entry name" value="E set domains"/>
    <property type="match status" value="1"/>
</dbReference>
<dbReference type="Pfam" id="PF00128">
    <property type="entry name" value="Alpha-amylase"/>
    <property type="match status" value="1"/>
</dbReference>
<dbReference type="InterPro" id="IPR004193">
    <property type="entry name" value="Glyco_hydro_13_N"/>
</dbReference>
<accession>A0ABW8KTN6</accession>
<keyword evidence="3" id="KW-0378">Hydrolase</keyword>
<evidence type="ECO:0000256" key="1">
    <source>
        <dbReference type="ARBA" id="ARBA00008061"/>
    </source>
</evidence>
<dbReference type="Proteomes" id="UP001620273">
    <property type="component" value="Unassembled WGS sequence"/>
</dbReference>
<proteinExistence type="inferred from homology"/>
<dbReference type="SUPFAM" id="SSF51445">
    <property type="entry name" value="(Trans)glycosidases"/>
    <property type="match status" value="1"/>
</dbReference>
<feature type="domain" description="Glycosyl hydrolase family 13 catalytic" evidence="2">
    <location>
        <begin position="186"/>
        <end position="563"/>
    </location>
</feature>
<evidence type="ECO:0000313" key="4">
    <source>
        <dbReference type="Proteomes" id="UP001620273"/>
    </source>
</evidence>
<evidence type="ECO:0000313" key="3">
    <source>
        <dbReference type="EMBL" id="MFK3576961.1"/>
    </source>
</evidence>
<dbReference type="Gene3D" id="3.20.20.80">
    <property type="entry name" value="Glycosidases"/>
    <property type="match status" value="1"/>
</dbReference>
<dbReference type="InterPro" id="IPR011840">
    <property type="entry name" value="PulA_typeI"/>
</dbReference>
<dbReference type="GO" id="GO:0051060">
    <property type="term" value="F:pullulanase activity"/>
    <property type="evidence" value="ECO:0007669"/>
    <property type="project" value="UniProtKB-EC"/>
</dbReference>
<comment type="similarity">
    <text evidence="1">Belongs to the glycosyl hydrolase 13 family.</text>
</comment>
<dbReference type="CDD" id="cd11341">
    <property type="entry name" value="AmyAc_Pullulanase_LD-like"/>
    <property type="match status" value="1"/>
</dbReference>
<protein>
    <submittedName>
        <fullName evidence="3">Type I pullulanase</fullName>
        <ecNumber evidence="3">3.2.1.41</ecNumber>
    </submittedName>
</protein>
<dbReference type="PANTHER" id="PTHR43002">
    <property type="entry name" value="GLYCOGEN DEBRANCHING ENZYME"/>
    <property type="match status" value="1"/>
</dbReference>
<sequence length="663" mass="72840">MSFAEASWPDYAGPLGSQLLDHGTVFTVWSPSAVAVTLRLFDTSDPKDNPSATVALERAQDGAWQYRSAERLAGTYYDYMLTFPASAVSNVPSDAIINAADGTVTIRTADPWAKASGVNGERSMVVDLDSTNPDGWLSDRSPDIPVSQTVIWETHVGDFSNDPHGGFPEGHRGKFLAFTDAHTTLDNQPGGFPTGIAYLKRLGVTHVQIMPFYDYGSVDEATGSPYNWGYDPVAYDVPEGSYSTDPYDGAVRIRECKAMIEALHRAGIRVIMDVVYNHMYENDNEFERMAPGYFCRRDDAGGFANGSGCGNDMASERPMFSRFIVDSLVYWAREYHVDGFRFDLMGLLDTQTLNRARKELDKLPGGESILMYGEPWSADKTNAEPSFTLADKQGRKLLDARIGWFCDESRDSIKGNVMLERKPGYVNGQPSEFAELVRHALNGWRGTEAQGKQVGQIIQYVSAHDDLTLWDKLCLTMRDDPAHADYDATGDVQDILAANAIAAGLVLTSAGLPFMLSGEEFTRTKYGCDNSFDRSAELNWLDWGRASRLSSLIEWYRTLIAVRKAHPDFYDGRRIALDCPEDVIAARVGDSLAVCANPTTDTVTIRLPEDVPSSGKHWGILADSTDVAALSADLGARIANGVELSVPARTFVVCEYADSGVLQ</sequence>
<name>A0ABW8KTN6_9BIFI</name>
<dbReference type="EMBL" id="JAOQBW010000007">
    <property type="protein sequence ID" value="MFK3576961.1"/>
    <property type="molecule type" value="Genomic_DNA"/>
</dbReference>
<organism evidence="3 4">
    <name type="scientific">Bifidobacterium thermacidophilum</name>
    <dbReference type="NCBI Taxonomy" id="246618"/>
    <lineage>
        <taxon>Bacteria</taxon>
        <taxon>Bacillati</taxon>
        <taxon>Actinomycetota</taxon>
        <taxon>Actinomycetes</taxon>
        <taxon>Bifidobacteriales</taxon>
        <taxon>Bifidobacteriaceae</taxon>
        <taxon>Bifidobacterium</taxon>
    </lineage>
</organism>
<reference evidence="3 4" key="1">
    <citation type="submission" date="2022-09" db="EMBL/GenBank/DDBJ databases">
        <title>Genome sequencing of four strains from tibetan pig.</title>
        <authorList>
            <person name="Feng J."/>
        </authorList>
    </citation>
    <scope>NUCLEOTIDE SEQUENCE [LARGE SCALE GENOMIC DNA]</scope>
    <source>
        <strain evidence="3 4">11-1-1</strain>
    </source>
</reference>
<dbReference type="InterPro" id="IPR017853">
    <property type="entry name" value="GH"/>
</dbReference>
<dbReference type="Pfam" id="PF02922">
    <property type="entry name" value="CBM_48"/>
    <property type="match status" value="1"/>
</dbReference>
<dbReference type="EC" id="3.2.1.41" evidence="3"/>
<keyword evidence="4" id="KW-1185">Reference proteome</keyword>
<dbReference type="RefSeq" id="WP_404441821.1">
    <property type="nucleotide sequence ID" value="NZ_JAOQBW010000007.1"/>
</dbReference>
<dbReference type="InterPro" id="IPR006047">
    <property type="entry name" value="GH13_cat_dom"/>
</dbReference>
<dbReference type="Gene3D" id="2.60.40.10">
    <property type="entry name" value="Immunoglobulins"/>
    <property type="match status" value="1"/>
</dbReference>
<dbReference type="InterPro" id="IPR013783">
    <property type="entry name" value="Ig-like_fold"/>
</dbReference>